<dbReference type="InterPro" id="IPR029068">
    <property type="entry name" value="Glyas_Bleomycin-R_OHBP_Dase"/>
</dbReference>
<protein>
    <recommendedName>
        <fullName evidence="3">VOC domain-containing protein</fullName>
    </recommendedName>
</protein>
<organism evidence="1 2">
    <name type="scientific">Mycobacterium shimoidei</name>
    <dbReference type="NCBI Taxonomy" id="29313"/>
    <lineage>
        <taxon>Bacteria</taxon>
        <taxon>Bacillati</taxon>
        <taxon>Actinomycetota</taxon>
        <taxon>Actinomycetes</taxon>
        <taxon>Mycobacteriales</taxon>
        <taxon>Mycobacteriaceae</taxon>
        <taxon>Mycobacterium</taxon>
    </lineage>
</organism>
<keyword evidence="2" id="KW-1185">Reference proteome</keyword>
<reference evidence="1 2" key="1">
    <citation type="submission" date="2018-05" db="EMBL/GenBank/DDBJ databases">
        <authorList>
            <consortium name="IHU Genomes"/>
        </authorList>
    </citation>
    <scope>NUCLEOTIDE SEQUENCE [LARGE SCALE GENOMIC DNA]</scope>
    <source>
        <strain evidence="1 2">P7336</strain>
    </source>
</reference>
<proteinExistence type="predicted"/>
<dbReference type="EMBL" id="UEGW01000001">
    <property type="protein sequence ID" value="SRX92558.1"/>
    <property type="molecule type" value="Genomic_DNA"/>
</dbReference>
<dbReference type="RefSeq" id="WP_069397122.1">
    <property type="nucleotide sequence ID" value="NZ_JACKUN010000022.1"/>
</dbReference>
<accession>A0A1E3TCW0</accession>
<dbReference type="SUPFAM" id="SSF54593">
    <property type="entry name" value="Glyoxalase/Bleomycin resistance protein/Dihydroxybiphenyl dioxygenase"/>
    <property type="match status" value="1"/>
</dbReference>
<sequence>MDIRHTLTAIVPCTDLDASEEFYGRLGFSRSQSEYPADDHYRMLDDGRGAAVHLTRAVDELTARVADAIIANSGPEVKPWGMYEFALSDPDGTLVRVGWQARLRSQSP</sequence>
<dbReference type="AlphaFoldDB" id="A0A1E3TCW0"/>
<gene>
    <name evidence="1" type="ORF">MSP7336_00784</name>
</gene>
<dbReference type="Gene3D" id="3.10.180.10">
    <property type="entry name" value="2,3-Dihydroxybiphenyl 1,2-Dioxygenase, domain 1"/>
    <property type="match status" value="1"/>
</dbReference>
<evidence type="ECO:0000313" key="2">
    <source>
        <dbReference type="Proteomes" id="UP000252015"/>
    </source>
</evidence>
<name>A0A1E3TCW0_MYCSH</name>
<dbReference type="Proteomes" id="UP000252015">
    <property type="component" value="Unassembled WGS sequence"/>
</dbReference>
<evidence type="ECO:0000313" key="1">
    <source>
        <dbReference type="EMBL" id="SRX92558.1"/>
    </source>
</evidence>
<dbReference type="STRING" id="29313.BHQ16_16340"/>
<dbReference type="OrthoDB" id="6624781at2"/>
<evidence type="ECO:0008006" key="3">
    <source>
        <dbReference type="Google" id="ProtNLM"/>
    </source>
</evidence>